<reference evidence="8" key="2">
    <citation type="submission" date="2025-09" db="UniProtKB">
        <authorList>
            <consortium name="Ensembl"/>
        </authorList>
    </citation>
    <scope>IDENTIFICATION</scope>
</reference>
<dbReference type="GO" id="GO:0005886">
    <property type="term" value="C:plasma membrane"/>
    <property type="evidence" value="ECO:0007669"/>
    <property type="project" value="TreeGrafter"/>
</dbReference>
<sequence>MLREGLLLNVVFLLWVECRTNPAHPRTHLNSGACSSALLSELLRFPGMDCNPQLVSINMQPYDAKQQGRSDPPYSCPELSPSLGFPVKQPRDFVLWSLFNTIFCDCCCLGFLALVFSVKARDRKLVGDINGASAYGRTARSLNITNVVLAILFIIMIIIVLAQMGSFADVGAFFGVRP</sequence>
<dbReference type="Ensembl" id="ENSSPUT00000012595.1">
    <property type="protein sequence ID" value="ENSSPUP00000011808.1"/>
    <property type="gene ID" value="ENSSPUG00000009066.1"/>
</dbReference>
<keyword evidence="7" id="KW-0732">Signal</keyword>
<keyword evidence="3 6" id="KW-0812">Transmembrane</keyword>
<dbReference type="InterPro" id="IPR051517">
    <property type="entry name" value="IFITM_antiviral_protein"/>
</dbReference>
<evidence type="ECO:0000313" key="8">
    <source>
        <dbReference type="Ensembl" id="ENSSPUP00000011808.1"/>
    </source>
</evidence>
<keyword evidence="4 6" id="KW-1133">Transmembrane helix</keyword>
<feature type="transmembrane region" description="Helical" evidence="6">
    <location>
        <begin position="147"/>
        <end position="168"/>
    </location>
</feature>
<dbReference type="Pfam" id="PF04505">
    <property type="entry name" value="CD225"/>
    <property type="match status" value="1"/>
</dbReference>
<feature type="signal peptide" evidence="7">
    <location>
        <begin position="1"/>
        <end position="25"/>
    </location>
</feature>
<protein>
    <submittedName>
        <fullName evidence="8">Uncharacterized protein</fullName>
    </submittedName>
</protein>
<evidence type="ECO:0000256" key="3">
    <source>
        <dbReference type="ARBA" id="ARBA00022692"/>
    </source>
</evidence>
<dbReference type="AlphaFoldDB" id="A0A8D0GTK3"/>
<reference evidence="8" key="1">
    <citation type="submission" date="2025-08" db="UniProtKB">
        <authorList>
            <consortium name="Ensembl"/>
        </authorList>
    </citation>
    <scope>IDENTIFICATION</scope>
</reference>
<keyword evidence="5 6" id="KW-0472">Membrane</keyword>
<dbReference type="PANTHER" id="PTHR13999">
    <property type="entry name" value="INTERFERON INDUCIBLE TRANSMEMBRANE PROTEIN"/>
    <property type="match status" value="1"/>
</dbReference>
<feature type="chain" id="PRO_5034556327" evidence="7">
    <location>
        <begin position="26"/>
        <end position="178"/>
    </location>
</feature>
<evidence type="ECO:0000313" key="9">
    <source>
        <dbReference type="Proteomes" id="UP000694392"/>
    </source>
</evidence>
<proteinExistence type="inferred from homology"/>
<dbReference type="InterPro" id="IPR007593">
    <property type="entry name" value="CD225/Dispanin_fam"/>
</dbReference>
<evidence type="ECO:0000256" key="1">
    <source>
        <dbReference type="ARBA" id="ARBA00004370"/>
    </source>
</evidence>
<keyword evidence="9" id="KW-1185">Reference proteome</keyword>
<evidence type="ECO:0000256" key="4">
    <source>
        <dbReference type="ARBA" id="ARBA00022989"/>
    </source>
</evidence>
<comment type="similarity">
    <text evidence="2">Belongs to the CD225/Dispanin family.</text>
</comment>
<accession>A0A8D0GTK3</accession>
<name>A0A8D0GTK3_SPHPU</name>
<dbReference type="Proteomes" id="UP000694392">
    <property type="component" value="Unplaced"/>
</dbReference>
<evidence type="ECO:0000256" key="5">
    <source>
        <dbReference type="ARBA" id="ARBA00023136"/>
    </source>
</evidence>
<organism evidence="8 9">
    <name type="scientific">Sphenodon punctatus</name>
    <name type="common">Tuatara</name>
    <name type="synonym">Hatteria punctata</name>
    <dbReference type="NCBI Taxonomy" id="8508"/>
    <lineage>
        <taxon>Eukaryota</taxon>
        <taxon>Metazoa</taxon>
        <taxon>Chordata</taxon>
        <taxon>Craniata</taxon>
        <taxon>Vertebrata</taxon>
        <taxon>Euteleostomi</taxon>
        <taxon>Lepidosauria</taxon>
        <taxon>Sphenodontia</taxon>
        <taxon>Sphenodontidae</taxon>
        <taxon>Sphenodon</taxon>
    </lineage>
</organism>
<evidence type="ECO:0000256" key="6">
    <source>
        <dbReference type="SAM" id="Phobius"/>
    </source>
</evidence>
<feature type="transmembrane region" description="Helical" evidence="6">
    <location>
        <begin position="93"/>
        <end position="116"/>
    </location>
</feature>
<evidence type="ECO:0000256" key="7">
    <source>
        <dbReference type="SAM" id="SignalP"/>
    </source>
</evidence>
<dbReference type="GeneTree" id="ENSGT00950000182857"/>
<evidence type="ECO:0000256" key="2">
    <source>
        <dbReference type="ARBA" id="ARBA00006843"/>
    </source>
</evidence>
<comment type="subcellular location">
    <subcellularLocation>
        <location evidence="1">Membrane</location>
    </subcellularLocation>
</comment>